<comment type="caution">
    <text evidence="1">The sequence shown here is derived from an EMBL/GenBank/DDBJ whole genome shotgun (WGS) entry which is preliminary data.</text>
</comment>
<dbReference type="EMBL" id="SWJQ01000034">
    <property type="protein sequence ID" value="TRZ25065.1"/>
    <property type="molecule type" value="Genomic_DNA"/>
</dbReference>
<evidence type="ECO:0000313" key="2">
    <source>
        <dbReference type="Proteomes" id="UP000796761"/>
    </source>
</evidence>
<dbReference type="Proteomes" id="UP000796761">
    <property type="component" value="Unassembled WGS sequence"/>
</dbReference>
<dbReference type="OrthoDB" id="10056483at2759"/>
<evidence type="ECO:0008006" key="3">
    <source>
        <dbReference type="Google" id="ProtNLM"/>
    </source>
</evidence>
<proteinExistence type="predicted"/>
<keyword evidence="2" id="KW-1185">Reference proteome</keyword>
<gene>
    <name evidence="1" type="ORF">HGM15179_002082</name>
</gene>
<dbReference type="AlphaFoldDB" id="A0A8K1GTH6"/>
<dbReference type="PANTHER" id="PTHR33332">
    <property type="entry name" value="REVERSE TRANSCRIPTASE DOMAIN-CONTAINING PROTEIN"/>
    <property type="match status" value="1"/>
</dbReference>
<evidence type="ECO:0000313" key="1">
    <source>
        <dbReference type="EMBL" id="TRZ25065.1"/>
    </source>
</evidence>
<name>A0A8K1GTH6_9PASS</name>
<organism evidence="1 2">
    <name type="scientific">Zosterops borbonicus</name>
    <dbReference type="NCBI Taxonomy" id="364589"/>
    <lineage>
        <taxon>Eukaryota</taxon>
        <taxon>Metazoa</taxon>
        <taxon>Chordata</taxon>
        <taxon>Craniata</taxon>
        <taxon>Vertebrata</taxon>
        <taxon>Euteleostomi</taxon>
        <taxon>Archelosauria</taxon>
        <taxon>Archosauria</taxon>
        <taxon>Dinosauria</taxon>
        <taxon>Saurischia</taxon>
        <taxon>Theropoda</taxon>
        <taxon>Coelurosauria</taxon>
        <taxon>Aves</taxon>
        <taxon>Neognathae</taxon>
        <taxon>Neoaves</taxon>
        <taxon>Telluraves</taxon>
        <taxon>Australaves</taxon>
        <taxon>Passeriformes</taxon>
        <taxon>Sylvioidea</taxon>
        <taxon>Zosteropidae</taxon>
        <taxon>Zosterops</taxon>
    </lineage>
</organism>
<protein>
    <recommendedName>
        <fullName evidence="3">Reverse transcriptase</fullName>
    </recommendedName>
</protein>
<sequence length="256" mass="28897">MEQILLEAAVGHVEDREVIQDSQHCFTKGKSCLTNPVASCDGMTARVGKGRAMAVVYLDFCKAFDKVPHNIILSKLDRDGFDVWTVKQIRHWIQCTFSKFADDTKPSGVDDTLEGQDAIQRNLDRLEKWGHENLIRFNKTKCKVLHLDWGNSQYQHRLGDELVEKFIMGVLVDERLDMSQECAFAAQRAKCVLGCIQSSVASRVQEGIVPLCSALVRSHLQCCIQLWGPSTGWTWTCWSESRGGHQDNWRDGAALL</sequence>
<accession>A0A8K1GTH6</accession>
<reference evidence="1" key="1">
    <citation type="submission" date="2019-04" db="EMBL/GenBank/DDBJ databases">
        <title>Genome assembly of Zosterops borbonicus 15179.</title>
        <authorList>
            <person name="Leroy T."/>
            <person name="Anselmetti Y."/>
            <person name="Tilak M.-K."/>
            <person name="Nabholz B."/>
        </authorList>
    </citation>
    <scope>NUCLEOTIDE SEQUENCE</scope>
    <source>
        <strain evidence="1">HGM_15179</strain>
        <tissue evidence="1">Muscle</tissue>
    </source>
</reference>